<dbReference type="Proteomes" id="UP000068832">
    <property type="component" value="Chromosome"/>
</dbReference>
<evidence type="ECO:0000313" key="7">
    <source>
        <dbReference type="Proteomes" id="UP000029084"/>
    </source>
</evidence>
<dbReference type="EMBL" id="CP012175">
    <property type="protein sequence ID" value="AKV81133.1"/>
    <property type="molecule type" value="Genomic_DNA"/>
</dbReference>
<dbReference type="EMBL" id="CP012174">
    <property type="protein sequence ID" value="AKV78888.1"/>
    <property type="molecule type" value="Genomic_DNA"/>
</dbReference>
<evidence type="ECO:0000313" key="4">
    <source>
        <dbReference type="EMBL" id="AKV78888.1"/>
    </source>
</evidence>
<evidence type="ECO:0000313" key="9">
    <source>
        <dbReference type="Proteomes" id="UP000061362"/>
    </source>
</evidence>
<gene>
    <name evidence="1" type="ORF">HA72_1392</name>
    <name evidence="2" type="ORF">MsedA_1410</name>
    <name evidence="3" type="ORF">MsedB_1412</name>
    <name evidence="4" type="ORF">MsedC_1410</name>
    <name evidence="5" type="ORF">MsedD_1411</name>
    <name evidence="6" type="ORF">MsedE_1416</name>
</gene>
<evidence type="ECO:0000313" key="5">
    <source>
        <dbReference type="EMBL" id="AKV81133.1"/>
    </source>
</evidence>
<dbReference type="EMBL" id="CP008822">
    <property type="protein sequence ID" value="AIM27534.1"/>
    <property type="molecule type" value="Genomic_DNA"/>
</dbReference>
<name>A0A088E523_9CREN</name>
<dbReference type="Proteomes" id="UP000062475">
    <property type="component" value="Chromosome"/>
</dbReference>
<evidence type="ECO:0000313" key="10">
    <source>
        <dbReference type="Proteomes" id="UP000062398"/>
    </source>
</evidence>
<dbReference type="GeneID" id="91755892"/>
<evidence type="ECO:0000313" key="8">
    <source>
        <dbReference type="Proteomes" id="UP000056255"/>
    </source>
</evidence>
<dbReference type="Proteomes" id="UP000029084">
    <property type="component" value="Chromosome"/>
</dbReference>
<dbReference type="AlphaFoldDB" id="A0A088E523"/>
<dbReference type="RefSeq" id="WP_012021337.1">
    <property type="nucleotide sequence ID" value="NZ_CP008822.1"/>
</dbReference>
<protein>
    <submittedName>
        <fullName evidence="1">Uncharacterized protein</fullName>
    </submittedName>
</protein>
<dbReference type="Proteomes" id="UP000062398">
    <property type="component" value="Chromosome"/>
</dbReference>
<dbReference type="EMBL" id="CP012172">
    <property type="protein sequence ID" value="AKV74397.1"/>
    <property type="molecule type" value="Genomic_DNA"/>
</dbReference>
<reference evidence="9 10" key="2">
    <citation type="journal article" date="2015" name="Genome Announc.">
        <title>Complete Genome Sequences of Evolved Arsenate-Resistant Metallosphaera sedula Strains.</title>
        <authorList>
            <person name="Ai C."/>
            <person name="McCarthy S."/>
            <person name="Schackwitz W."/>
            <person name="Martin J."/>
            <person name="Lipzen A."/>
            <person name="Blum P."/>
        </authorList>
    </citation>
    <scope>NUCLEOTIDE SEQUENCE [LARGE SCALE GENOMIC DNA]</scope>
    <source>
        <strain evidence="4 10">ARS120-1</strain>
        <strain evidence="5 9">ARS120-2</strain>
        <strain evidence="2 12">ARS50-1</strain>
        <strain evidence="3 11">ARS50-2</strain>
    </source>
</reference>
<dbReference type="PATRIC" id="fig|43687.5.peg.1513"/>
<sequence>MSIAAFKDLSMYKRRAEHYLGSREYLEDIPLNTCDDVFGTVIYLKIPEAEDIIKASELARSELSEMLTAKLHEYMKAGNLELVEQVSQILESLKEINRLEEMFKTITVAYVLSIIRRERVNLDIDLKSSALDLMEGIESLFLKAIPFLTDLGDLGKAVDNLRFSVEMLKARIRKINSNGE</sequence>
<evidence type="ECO:0000313" key="2">
    <source>
        <dbReference type="EMBL" id="AKV74397.1"/>
    </source>
</evidence>
<evidence type="ECO:0000313" key="6">
    <source>
        <dbReference type="EMBL" id="AKV83371.1"/>
    </source>
</evidence>
<dbReference type="OMA" id="TAKLHEY"/>
<accession>A0A088E523</accession>
<organism evidence="1 7">
    <name type="scientific">Metallosphaera sedula</name>
    <dbReference type="NCBI Taxonomy" id="43687"/>
    <lineage>
        <taxon>Archaea</taxon>
        <taxon>Thermoproteota</taxon>
        <taxon>Thermoprotei</taxon>
        <taxon>Sulfolobales</taxon>
        <taxon>Sulfolobaceae</taxon>
        <taxon>Metallosphaera</taxon>
    </lineage>
</organism>
<reference evidence="6 8" key="3">
    <citation type="submission" date="2015-07" db="EMBL/GenBank/DDBJ databases">
        <title>Physiological, transcriptional responses and genome re-sequencing of acid resistant extremely thermoacidophilic Metallosphaera sedula SARC-M1.</title>
        <authorList>
            <person name="Ai C."/>
            <person name="McCarthy S."/>
            <person name="Eckrich V."/>
            <person name="Rudrappa D."/>
            <person name="Qiu G."/>
            <person name="Blum P."/>
        </authorList>
    </citation>
    <scope>NUCLEOTIDE SEQUENCE [LARGE SCALE GENOMIC DNA]</scope>
    <source>
        <strain evidence="6 8">SARC-M1</strain>
    </source>
</reference>
<evidence type="ECO:0000313" key="1">
    <source>
        <dbReference type="EMBL" id="AIM27534.1"/>
    </source>
</evidence>
<dbReference type="Proteomes" id="UP000061362">
    <property type="component" value="Chromosome"/>
</dbReference>
<dbReference type="EMBL" id="CP012176">
    <property type="protein sequence ID" value="AKV83371.1"/>
    <property type="molecule type" value="Genomic_DNA"/>
</dbReference>
<dbReference type="Proteomes" id="UP000056255">
    <property type="component" value="Chromosome"/>
</dbReference>
<dbReference type="EMBL" id="CP012173">
    <property type="protein sequence ID" value="AKV76636.1"/>
    <property type="molecule type" value="Genomic_DNA"/>
</dbReference>
<proteinExistence type="predicted"/>
<reference evidence="1 7" key="1">
    <citation type="journal article" date="2014" name="J. Bacteriol.">
        <title>Role of an Archaeal PitA Transporter in the Copper and Arsenic Resistance of Metallosphaera sedula, an Extreme Thermoacidophile.</title>
        <authorList>
            <person name="McCarthy S."/>
            <person name="Ai C."/>
            <person name="Wheaton G."/>
            <person name="Tevatia R."/>
            <person name="Eckrich V."/>
            <person name="Kelly R."/>
            <person name="Blum P."/>
        </authorList>
    </citation>
    <scope>NUCLEOTIDE SEQUENCE [LARGE SCALE GENOMIC DNA]</scope>
    <source>
        <strain evidence="1 7">CuR1</strain>
    </source>
</reference>
<evidence type="ECO:0000313" key="3">
    <source>
        <dbReference type="EMBL" id="AKV76636.1"/>
    </source>
</evidence>
<evidence type="ECO:0000313" key="12">
    <source>
        <dbReference type="Proteomes" id="UP000068832"/>
    </source>
</evidence>
<evidence type="ECO:0000313" key="11">
    <source>
        <dbReference type="Proteomes" id="UP000062475"/>
    </source>
</evidence>